<keyword evidence="1" id="KW-0812">Transmembrane</keyword>
<gene>
    <name evidence="3" type="ORF">SNE35_14885</name>
</gene>
<dbReference type="Proteomes" id="UP001285263">
    <property type="component" value="Unassembled WGS sequence"/>
</dbReference>
<feature type="transmembrane region" description="Helical" evidence="1">
    <location>
        <begin position="85"/>
        <end position="102"/>
    </location>
</feature>
<dbReference type="EMBL" id="JAXCLA010000004">
    <property type="protein sequence ID" value="MDY0745803.1"/>
    <property type="molecule type" value="Genomic_DNA"/>
</dbReference>
<evidence type="ECO:0000313" key="3">
    <source>
        <dbReference type="EMBL" id="MDY0745803.1"/>
    </source>
</evidence>
<dbReference type="RefSeq" id="WP_320423697.1">
    <property type="nucleotide sequence ID" value="NZ_JAXCLA010000004.1"/>
</dbReference>
<keyword evidence="4" id="KW-1185">Reference proteome</keyword>
<dbReference type="InterPro" id="IPR054331">
    <property type="entry name" value="LiaF_TM"/>
</dbReference>
<dbReference type="Pfam" id="PF22570">
    <property type="entry name" value="LiaF-TM"/>
    <property type="match status" value="1"/>
</dbReference>
<sequence>MFHRQLSRLVIGLFIIGVGLVALLDNARLFDAGVLRPYWPMVLVVLGVVRLFSWRSFFGSAALIFVGLLLTAQNLGYLYLHWRDWWPVLLIIGGASMLLRGSRWDGQRWQRRQLRREARWARRHGMALPAGLGTSTHVDNSDRVDVSTTLGSQVLSNASQNFQGGELSAVMGSIELDLRDAAIAGDAALLVKVVMGGIEIKVPRSWAVSVRAEHVLAGVDDRTVPPVAPAGRLQIGGEVVMGSVTIRN</sequence>
<feature type="transmembrane region" description="Helical" evidence="1">
    <location>
        <begin position="60"/>
        <end position="79"/>
    </location>
</feature>
<name>A0ABU5DJ80_9BURK</name>
<proteinExistence type="predicted"/>
<evidence type="ECO:0000256" key="1">
    <source>
        <dbReference type="SAM" id="Phobius"/>
    </source>
</evidence>
<feature type="domain" description="LiaF transmembrane" evidence="2">
    <location>
        <begin position="10"/>
        <end position="104"/>
    </location>
</feature>
<evidence type="ECO:0000259" key="2">
    <source>
        <dbReference type="Pfam" id="PF22570"/>
    </source>
</evidence>
<reference evidence="3 4" key="1">
    <citation type="submission" date="2023-11" db="EMBL/GenBank/DDBJ databases">
        <title>Paucibacter sp. nov., isolated from fresh soil in Korea.</title>
        <authorList>
            <person name="Le N.T.T."/>
        </authorList>
    </citation>
    <scope>NUCLEOTIDE SEQUENCE [LARGE SCALE GENOMIC DNA]</scope>
    <source>
        <strain evidence="3 4">R3-3</strain>
    </source>
</reference>
<evidence type="ECO:0000313" key="4">
    <source>
        <dbReference type="Proteomes" id="UP001285263"/>
    </source>
</evidence>
<feature type="transmembrane region" description="Helical" evidence="1">
    <location>
        <begin position="36"/>
        <end position="53"/>
    </location>
</feature>
<comment type="caution">
    <text evidence="3">The sequence shown here is derived from an EMBL/GenBank/DDBJ whole genome shotgun (WGS) entry which is preliminary data.</text>
</comment>
<dbReference type="PANTHER" id="PTHR40763">
    <property type="entry name" value="MEMBRANE PROTEIN-RELATED"/>
    <property type="match status" value="1"/>
</dbReference>
<accession>A0ABU5DJ80</accession>
<protein>
    <submittedName>
        <fullName evidence="3">DUF5668 domain-containing protein</fullName>
    </submittedName>
</protein>
<keyword evidence="1" id="KW-0472">Membrane</keyword>
<organism evidence="3 4">
    <name type="scientific">Roseateles agri</name>
    <dbReference type="NCBI Taxonomy" id="3098619"/>
    <lineage>
        <taxon>Bacteria</taxon>
        <taxon>Pseudomonadati</taxon>
        <taxon>Pseudomonadota</taxon>
        <taxon>Betaproteobacteria</taxon>
        <taxon>Burkholderiales</taxon>
        <taxon>Sphaerotilaceae</taxon>
        <taxon>Roseateles</taxon>
    </lineage>
</organism>
<keyword evidence="1" id="KW-1133">Transmembrane helix</keyword>
<feature type="transmembrane region" description="Helical" evidence="1">
    <location>
        <begin position="7"/>
        <end position="24"/>
    </location>
</feature>
<dbReference type="PANTHER" id="PTHR40763:SF5">
    <property type="entry name" value="MEMBRANE PROTEIN"/>
    <property type="match status" value="1"/>
</dbReference>